<dbReference type="KEGG" id="bco:Bcell_0635"/>
<sequence>MIKIDDPKDLEEIAAFIAGLNNDKKHHVAYCGTKKEEVLHTLQDDFSDLPLEKSIVAAYENNQLVGVLGLDIDASSNEGELWGPFVVHSDWQKVALLMWHHLLAQLAPFSLKTVFGFHNVHNKECDTFFLSLGGERENREDTILRITRNDIDSVEKNSTIIEYQDDFAEAFKKLHQDAFPNAYYSSDEIVSRLSEYNKLFLVVVQERLVGYAYCEINTAFSEGDIHFIAVEKKARNKGVGKSLVKECLAFMYSYEEINEITLCVNSNNHSAIKIYRSAGFKEFYHVASYELSFPGDTNI</sequence>
<dbReference type="PROSITE" id="PS51186">
    <property type="entry name" value="GNAT"/>
    <property type="match status" value="1"/>
</dbReference>
<organism evidence="2 3">
    <name type="scientific">Evansella cellulosilytica (strain ATCC 21833 / DSM 2522 / FERM P-1141 / JCM 9156 / N-4)</name>
    <name type="common">Bacillus cellulosilyticus</name>
    <dbReference type="NCBI Taxonomy" id="649639"/>
    <lineage>
        <taxon>Bacteria</taxon>
        <taxon>Bacillati</taxon>
        <taxon>Bacillota</taxon>
        <taxon>Bacilli</taxon>
        <taxon>Bacillales</taxon>
        <taxon>Bacillaceae</taxon>
        <taxon>Evansella</taxon>
    </lineage>
</organism>
<dbReference type="PANTHER" id="PTHR43415">
    <property type="entry name" value="SPERMIDINE N(1)-ACETYLTRANSFERASE"/>
    <property type="match status" value="1"/>
</dbReference>
<dbReference type="CDD" id="cd04301">
    <property type="entry name" value="NAT_SF"/>
    <property type="match status" value="1"/>
</dbReference>
<gene>
    <name evidence="2" type="ordered locus">Bcell_0635</name>
</gene>
<protein>
    <submittedName>
        <fullName evidence="2">GCN5-related N-acetyltransferase</fullName>
    </submittedName>
</protein>
<evidence type="ECO:0000313" key="2">
    <source>
        <dbReference type="EMBL" id="ADU28917.1"/>
    </source>
</evidence>
<dbReference type="AlphaFoldDB" id="E6TYH9"/>
<dbReference type="Gene3D" id="3.40.630.30">
    <property type="match status" value="2"/>
</dbReference>
<dbReference type="eggNOG" id="COG0456">
    <property type="taxonomic scope" value="Bacteria"/>
</dbReference>
<dbReference type="GO" id="GO:0004145">
    <property type="term" value="F:diamine N-acetyltransferase activity"/>
    <property type="evidence" value="ECO:0007669"/>
    <property type="project" value="TreeGrafter"/>
</dbReference>
<evidence type="ECO:0000259" key="1">
    <source>
        <dbReference type="PROSITE" id="PS51186"/>
    </source>
</evidence>
<dbReference type="HOGENOM" id="CLU_945444_0_0_9"/>
<dbReference type="Pfam" id="PF00583">
    <property type="entry name" value="Acetyltransf_1"/>
    <property type="match status" value="1"/>
</dbReference>
<dbReference type="RefSeq" id="WP_013487258.1">
    <property type="nucleotide sequence ID" value="NC_014829.1"/>
</dbReference>
<dbReference type="SUPFAM" id="SSF55729">
    <property type="entry name" value="Acyl-CoA N-acyltransferases (Nat)"/>
    <property type="match status" value="1"/>
</dbReference>
<keyword evidence="2" id="KW-0808">Transferase</keyword>
<proteinExistence type="predicted"/>
<accession>E6TYH9</accession>
<dbReference type="OrthoDB" id="87299at2"/>
<name>E6TYH9_EVAC2</name>
<reference evidence="2" key="1">
    <citation type="submission" date="2010-12" db="EMBL/GenBank/DDBJ databases">
        <title>Complete sequence of Bacillus cellulosilyticus DSM 2522.</title>
        <authorList>
            <consortium name="US DOE Joint Genome Institute"/>
            <person name="Lucas S."/>
            <person name="Copeland A."/>
            <person name="Lapidus A."/>
            <person name="Cheng J.-F."/>
            <person name="Bruce D."/>
            <person name="Goodwin L."/>
            <person name="Pitluck S."/>
            <person name="Chertkov O."/>
            <person name="Detter J.C."/>
            <person name="Han C."/>
            <person name="Tapia R."/>
            <person name="Land M."/>
            <person name="Hauser L."/>
            <person name="Jeffries C."/>
            <person name="Kyrpides N."/>
            <person name="Ivanova N."/>
            <person name="Mikhailova N."/>
            <person name="Brumm P."/>
            <person name="Mead D."/>
            <person name="Woyke T."/>
        </authorList>
    </citation>
    <scope>NUCLEOTIDE SEQUENCE [LARGE SCALE GENOMIC DNA]</scope>
    <source>
        <strain evidence="2">DSM 2522</strain>
    </source>
</reference>
<keyword evidence="3" id="KW-1185">Reference proteome</keyword>
<dbReference type="Proteomes" id="UP000001401">
    <property type="component" value="Chromosome"/>
</dbReference>
<dbReference type="EMBL" id="CP002394">
    <property type="protein sequence ID" value="ADU28917.1"/>
    <property type="molecule type" value="Genomic_DNA"/>
</dbReference>
<dbReference type="InterPro" id="IPR016181">
    <property type="entry name" value="Acyl_CoA_acyltransferase"/>
</dbReference>
<dbReference type="InterPro" id="IPR000182">
    <property type="entry name" value="GNAT_dom"/>
</dbReference>
<dbReference type="STRING" id="649639.Bcell_0635"/>
<evidence type="ECO:0000313" key="3">
    <source>
        <dbReference type="Proteomes" id="UP000001401"/>
    </source>
</evidence>
<dbReference type="PANTHER" id="PTHR43415:SF6">
    <property type="entry name" value="SPERMIDINE N(1)-ACETYLTRANSFERASE"/>
    <property type="match status" value="1"/>
</dbReference>
<feature type="domain" description="N-acetyltransferase" evidence="1">
    <location>
        <begin position="158"/>
        <end position="296"/>
    </location>
</feature>